<evidence type="ECO:0000313" key="9">
    <source>
        <dbReference type="EMBL" id="GEP67535.1"/>
    </source>
</evidence>
<feature type="transmembrane region" description="Helical" evidence="7">
    <location>
        <begin position="134"/>
        <end position="157"/>
    </location>
</feature>
<comment type="caution">
    <text evidence="9">The sequence shown here is derived from an EMBL/GenBank/DDBJ whole genome shotgun (WGS) entry which is preliminary data.</text>
</comment>
<dbReference type="EMBL" id="BKAL01000001">
    <property type="protein sequence ID" value="GEP67535.1"/>
    <property type="molecule type" value="Genomic_DNA"/>
</dbReference>
<evidence type="ECO:0000259" key="8">
    <source>
        <dbReference type="PROSITE" id="PS50850"/>
    </source>
</evidence>
<dbReference type="SUPFAM" id="SSF103473">
    <property type="entry name" value="MFS general substrate transporter"/>
    <property type="match status" value="1"/>
</dbReference>
<keyword evidence="10" id="KW-1185">Reference proteome</keyword>
<keyword evidence="6 7" id="KW-0472">Membrane</keyword>
<dbReference type="GO" id="GO:0022857">
    <property type="term" value="F:transmembrane transporter activity"/>
    <property type="evidence" value="ECO:0007669"/>
    <property type="project" value="InterPro"/>
</dbReference>
<protein>
    <submittedName>
        <fullName evidence="9">MFS transporter</fullName>
    </submittedName>
</protein>
<keyword evidence="5 7" id="KW-1133">Transmembrane helix</keyword>
<gene>
    <name evidence="9" type="ORF">CSO01_02500</name>
</gene>
<organism evidence="9 10">
    <name type="scientific">Cellulomonas soli</name>
    <dbReference type="NCBI Taxonomy" id="931535"/>
    <lineage>
        <taxon>Bacteria</taxon>
        <taxon>Bacillati</taxon>
        <taxon>Actinomycetota</taxon>
        <taxon>Actinomycetes</taxon>
        <taxon>Micrococcales</taxon>
        <taxon>Cellulomonadaceae</taxon>
        <taxon>Cellulomonas</taxon>
    </lineage>
</organism>
<evidence type="ECO:0000256" key="5">
    <source>
        <dbReference type="ARBA" id="ARBA00022989"/>
    </source>
</evidence>
<keyword evidence="3" id="KW-1003">Cell membrane</keyword>
<evidence type="ECO:0000256" key="7">
    <source>
        <dbReference type="SAM" id="Phobius"/>
    </source>
</evidence>
<feature type="transmembrane region" description="Helical" evidence="7">
    <location>
        <begin position="229"/>
        <end position="250"/>
    </location>
</feature>
<dbReference type="Proteomes" id="UP000321798">
    <property type="component" value="Unassembled WGS sequence"/>
</dbReference>
<evidence type="ECO:0000256" key="6">
    <source>
        <dbReference type="ARBA" id="ARBA00023136"/>
    </source>
</evidence>
<sequence length="390" mass="40359">MALTTVAVDVLVIDVLKASEAQVGLVRASQFLPYLVLGLVAGAQVDRWRRRRVLIGFNLAQALLLLGIPLLYAAGALSVTSTAVVLFASGCCAVYVAAAEQAYLPDLVPRRTLVLANARLGQAMSVAQTLGPAVAGFLVAAVSAPVTLVVSSLARGFNAMSIFRIRRPEPPRDVERRPIVREIGEGLSFTYRHQTLAPLAVSTHVWFLANSIAVTLLGLFVLRDLSLSAAAYGAVLTAAGVGSLLGALAAPRAARRLGEGNVIIVSRAACALAWAAIAFTPTAAATSVIIGYLGVLQLLCGASMGLEDPSEMGYRQAVTPRVMLGRVNSVLRSANRSMAVVGALVGGVLATAFSFRTTLLAVAALFLTAALVGAGSPLRGARSGRVPVAP</sequence>
<dbReference type="Pfam" id="PF05977">
    <property type="entry name" value="MFS_3"/>
    <property type="match status" value="1"/>
</dbReference>
<dbReference type="InterPro" id="IPR020846">
    <property type="entry name" value="MFS_dom"/>
</dbReference>
<evidence type="ECO:0000313" key="10">
    <source>
        <dbReference type="Proteomes" id="UP000321798"/>
    </source>
</evidence>
<dbReference type="PANTHER" id="PTHR23513">
    <property type="entry name" value="INTEGRAL MEMBRANE EFFLUX PROTEIN-RELATED"/>
    <property type="match status" value="1"/>
</dbReference>
<proteinExistence type="predicted"/>
<reference evidence="9 10" key="1">
    <citation type="submission" date="2019-07" db="EMBL/GenBank/DDBJ databases">
        <title>Whole genome shotgun sequence of Cellulomonas soli NBRC 109434.</title>
        <authorList>
            <person name="Hosoyama A."/>
            <person name="Uohara A."/>
            <person name="Ohji S."/>
            <person name="Ichikawa N."/>
        </authorList>
    </citation>
    <scope>NUCLEOTIDE SEQUENCE [LARGE SCALE GENOMIC DNA]</scope>
    <source>
        <strain evidence="9 10">NBRC 109434</strain>
    </source>
</reference>
<dbReference type="InterPro" id="IPR036259">
    <property type="entry name" value="MFS_trans_sf"/>
</dbReference>
<dbReference type="PROSITE" id="PS50850">
    <property type="entry name" value="MFS"/>
    <property type="match status" value="1"/>
</dbReference>
<feature type="domain" description="Major facilitator superfamily (MFS) profile" evidence="8">
    <location>
        <begin position="1"/>
        <end position="381"/>
    </location>
</feature>
<evidence type="ECO:0000256" key="1">
    <source>
        <dbReference type="ARBA" id="ARBA00004651"/>
    </source>
</evidence>
<dbReference type="GO" id="GO:0005886">
    <property type="term" value="C:plasma membrane"/>
    <property type="evidence" value="ECO:0007669"/>
    <property type="project" value="UniProtKB-SubCell"/>
</dbReference>
<feature type="transmembrane region" description="Helical" evidence="7">
    <location>
        <begin position="359"/>
        <end position="378"/>
    </location>
</feature>
<dbReference type="PANTHER" id="PTHR23513:SF6">
    <property type="entry name" value="MAJOR FACILITATOR SUPERFAMILY ASSOCIATED DOMAIN-CONTAINING PROTEIN"/>
    <property type="match status" value="1"/>
</dbReference>
<feature type="transmembrane region" description="Helical" evidence="7">
    <location>
        <begin position="57"/>
        <end position="79"/>
    </location>
</feature>
<feature type="transmembrane region" description="Helical" evidence="7">
    <location>
        <begin position="205"/>
        <end position="223"/>
    </location>
</feature>
<evidence type="ECO:0000256" key="4">
    <source>
        <dbReference type="ARBA" id="ARBA00022692"/>
    </source>
</evidence>
<comment type="subcellular location">
    <subcellularLocation>
        <location evidence="1">Cell membrane</location>
        <topology evidence="1">Multi-pass membrane protein</topology>
    </subcellularLocation>
</comment>
<dbReference type="Gene3D" id="1.20.1250.20">
    <property type="entry name" value="MFS general substrate transporter like domains"/>
    <property type="match status" value="1"/>
</dbReference>
<keyword evidence="4 7" id="KW-0812">Transmembrane</keyword>
<evidence type="ECO:0000256" key="3">
    <source>
        <dbReference type="ARBA" id="ARBA00022475"/>
    </source>
</evidence>
<dbReference type="AlphaFoldDB" id="A0A512P8K5"/>
<name>A0A512P8K5_9CELL</name>
<keyword evidence="2" id="KW-0813">Transport</keyword>
<accession>A0A512P8K5</accession>
<dbReference type="InterPro" id="IPR010290">
    <property type="entry name" value="TM_effector"/>
</dbReference>
<dbReference type="CDD" id="cd06173">
    <property type="entry name" value="MFS_MefA_like"/>
    <property type="match status" value="1"/>
</dbReference>
<evidence type="ECO:0000256" key="2">
    <source>
        <dbReference type="ARBA" id="ARBA00022448"/>
    </source>
</evidence>